<feature type="domain" description="Tetratricopeptide repeat protein 21A/21B second ARM" evidence="1">
    <location>
        <begin position="10"/>
        <end position="139"/>
    </location>
</feature>
<evidence type="ECO:0000313" key="3">
    <source>
        <dbReference type="Proteomes" id="UP000784294"/>
    </source>
</evidence>
<keyword evidence="3" id="KW-1185">Reference proteome</keyword>
<sequence>MPYKNKNSARAQDLPLSPKYYQRLNPDALLATVSEYLALAPHQPDCRLAASTDLPNPSAAMPGAGQRSDCLEVALHRCLDVVSEFITVSHVAPGLLPGLYTLARLYYLVGEATSALDACKACLELDANFIEAHLLMAEVGIFKCQTTFGKVKMRYVIK</sequence>
<dbReference type="PANTHER" id="PTHR14699">
    <property type="entry name" value="STI2 PROTEIN-RELATED"/>
    <property type="match status" value="1"/>
</dbReference>
<organism evidence="2 3">
    <name type="scientific">Protopolystoma xenopodis</name>
    <dbReference type="NCBI Taxonomy" id="117903"/>
    <lineage>
        <taxon>Eukaryota</taxon>
        <taxon>Metazoa</taxon>
        <taxon>Spiralia</taxon>
        <taxon>Lophotrochozoa</taxon>
        <taxon>Platyhelminthes</taxon>
        <taxon>Monogenea</taxon>
        <taxon>Polyopisthocotylea</taxon>
        <taxon>Polystomatidea</taxon>
        <taxon>Polystomatidae</taxon>
        <taxon>Protopolystoma</taxon>
    </lineage>
</organism>
<dbReference type="GO" id="GO:0030991">
    <property type="term" value="C:intraciliary transport particle A"/>
    <property type="evidence" value="ECO:0007669"/>
    <property type="project" value="TreeGrafter"/>
</dbReference>
<dbReference type="InterPro" id="IPR011990">
    <property type="entry name" value="TPR-like_helical_dom_sf"/>
</dbReference>
<accession>A0A3S5FC46</accession>
<evidence type="ECO:0000313" key="2">
    <source>
        <dbReference type="EMBL" id="VEL10209.1"/>
    </source>
</evidence>
<dbReference type="Gene3D" id="1.25.40.10">
    <property type="entry name" value="Tetratricopeptide repeat domain"/>
    <property type="match status" value="1"/>
</dbReference>
<dbReference type="OrthoDB" id="10259630at2759"/>
<dbReference type="AlphaFoldDB" id="A0A3S5FC46"/>
<dbReference type="Proteomes" id="UP000784294">
    <property type="component" value="Unassembled WGS sequence"/>
</dbReference>
<dbReference type="GO" id="GO:0005929">
    <property type="term" value="C:cilium"/>
    <property type="evidence" value="ECO:0007669"/>
    <property type="project" value="GOC"/>
</dbReference>
<dbReference type="GO" id="GO:0035721">
    <property type="term" value="P:intraciliary retrograde transport"/>
    <property type="evidence" value="ECO:0007669"/>
    <property type="project" value="TreeGrafter"/>
</dbReference>
<protein>
    <recommendedName>
        <fullName evidence="1">Tetratricopeptide repeat protein 21A/21B second ARM domain-containing protein</fullName>
    </recommendedName>
</protein>
<dbReference type="GO" id="GO:0061512">
    <property type="term" value="P:protein localization to cilium"/>
    <property type="evidence" value="ECO:0007669"/>
    <property type="project" value="TreeGrafter"/>
</dbReference>
<dbReference type="SUPFAM" id="SSF48452">
    <property type="entry name" value="TPR-like"/>
    <property type="match status" value="1"/>
</dbReference>
<reference evidence="2" key="1">
    <citation type="submission" date="2018-11" db="EMBL/GenBank/DDBJ databases">
        <authorList>
            <consortium name="Pathogen Informatics"/>
        </authorList>
    </citation>
    <scope>NUCLEOTIDE SEQUENCE</scope>
</reference>
<dbReference type="InterPro" id="IPR040364">
    <property type="entry name" value="TTC21A/TTC21B"/>
</dbReference>
<dbReference type="PANTHER" id="PTHR14699:SF0">
    <property type="entry name" value="TETRATRICOPEPTIDE REPEAT PROTEIN 21 HOMOLOG"/>
    <property type="match status" value="1"/>
</dbReference>
<dbReference type="EMBL" id="CAAALY010008342">
    <property type="protein sequence ID" value="VEL10209.1"/>
    <property type="molecule type" value="Genomic_DNA"/>
</dbReference>
<evidence type="ECO:0000259" key="1">
    <source>
        <dbReference type="Pfam" id="PF25060"/>
    </source>
</evidence>
<comment type="caution">
    <text evidence="2">The sequence shown here is derived from an EMBL/GenBank/DDBJ whole genome shotgun (WGS) entry which is preliminary data.</text>
</comment>
<proteinExistence type="predicted"/>
<dbReference type="Pfam" id="PF25060">
    <property type="entry name" value="ARM_TT21_2nd"/>
    <property type="match status" value="1"/>
</dbReference>
<dbReference type="InterPro" id="IPR056832">
    <property type="entry name" value="ARM_TT21_2nd"/>
</dbReference>
<gene>
    <name evidence="2" type="ORF">PXEA_LOCUS3649</name>
</gene>
<name>A0A3S5FC46_9PLAT</name>